<evidence type="ECO:0000256" key="1">
    <source>
        <dbReference type="ARBA" id="ARBA00008061"/>
    </source>
</evidence>
<dbReference type="InterPro" id="IPR017853">
    <property type="entry name" value="GH"/>
</dbReference>
<keyword evidence="3" id="KW-0732">Signal</keyword>
<feature type="signal peptide" evidence="3">
    <location>
        <begin position="1"/>
        <end position="31"/>
    </location>
</feature>
<dbReference type="RefSeq" id="WP_345500329.1">
    <property type="nucleotide sequence ID" value="NZ_BAABLO010000001.1"/>
</dbReference>
<proteinExistence type="inferred from homology"/>
<dbReference type="InterPro" id="IPR011839">
    <property type="entry name" value="Pullul_strch"/>
</dbReference>
<dbReference type="Gene3D" id="2.60.40.10">
    <property type="entry name" value="Immunoglobulins"/>
    <property type="match status" value="4"/>
</dbReference>
<dbReference type="NCBIfam" id="TIGR02103">
    <property type="entry name" value="pullul_strch"/>
    <property type="match status" value="1"/>
</dbReference>
<name>A0ABP8XHV3_9MICO</name>
<dbReference type="Pfam" id="PF17967">
    <property type="entry name" value="Pullulanase_N2"/>
    <property type="match status" value="1"/>
</dbReference>
<dbReference type="InterPro" id="IPR024561">
    <property type="entry name" value="Pullul_strch_C"/>
</dbReference>
<feature type="region of interest" description="Disordered" evidence="2">
    <location>
        <begin position="829"/>
        <end position="862"/>
    </location>
</feature>
<protein>
    <recommendedName>
        <fullName evidence="4">Glycosyl hydrolase family 13 catalytic domain-containing protein</fullName>
    </recommendedName>
</protein>
<dbReference type="Pfam" id="PF11852">
    <property type="entry name" value="Pullul_strch_C"/>
    <property type="match status" value="1"/>
</dbReference>
<dbReference type="CDD" id="cd12962">
    <property type="entry name" value="X25_BaPul_like"/>
    <property type="match status" value="3"/>
</dbReference>
<dbReference type="SUPFAM" id="SSF51011">
    <property type="entry name" value="Glycosyl hydrolase domain"/>
    <property type="match status" value="1"/>
</dbReference>
<evidence type="ECO:0000313" key="5">
    <source>
        <dbReference type="EMBL" id="GAA4708403.1"/>
    </source>
</evidence>
<dbReference type="Pfam" id="PF22058">
    <property type="entry name" value="X25_BaPul_like"/>
    <property type="match status" value="3"/>
</dbReference>
<dbReference type="Pfam" id="PF02922">
    <property type="entry name" value="CBM_48"/>
    <property type="match status" value="1"/>
</dbReference>
<dbReference type="InterPro" id="IPR013783">
    <property type="entry name" value="Ig-like_fold"/>
</dbReference>
<gene>
    <name evidence="5" type="ORF">GCM10025782_00250</name>
</gene>
<evidence type="ECO:0000256" key="3">
    <source>
        <dbReference type="SAM" id="SignalP"/>
    </source>
</evidence>
<dbReference type="PANTHER" id="PTHR43002">
    <property type="entry name" value="GLYCOGEN DEBRANCHING ENZYME"/>
    <property type="match status" value="1"/>
</dbReference>
<dbReference type="InterPro" id="IPR014756">
    <property type="entry name" value="Ig_E-set"/>
</dbReference>
<dbReference type="SUPFAM" id="SSF81296">
    <property type="entry name" value="E set domains"/>
    <property type="match status" value="2"/>
</dbReference>
<keyword evidence="6" id="KW-1185">Reference proteome</keyword>
<dbReference type="SUPFAM" id="SSF51445">
    <property type="entry name" value="(Trans)glycosidases"/>
    <property type="match status" value="2"/>
</dbReference>
<feature type="region of interest" description="Disordered" evidence="2">
    <location>
        <begin position="1603"/>
        <end position="1636"/>
    </location>
</feature>
<dbReference type="InterPro" id="IPR013780">
    <property type="entry name" value="Glyco_hydro_b"/>
</dbReference>
<comment type="similarity">
    <text evidence="1">Belongs to the glycosyl hydrolase 13 family.</text>
</comment>
<dbReference type="InterPro" id="IPR040671">
    <property type="entry name" value="Pullulanase_N2"/>
</dbReference>
<dbReference type="Gene3D" id="2.60.40.1130">
    <property type="entry name" value="Rab geranylgeranyltransferase alpha-subunit, insert domain"/>
    <property type="match status" value="1"/>
</dbReference>
<dbReference type="CDD" id="cd11339">
    <property type="entry name" value="AmyAc_bac_CMD_like_2"/>
    <property type="match status" value="1"/>
</dbReference>
<dbReference type="SMART" id="SM00642">
    <property type="entry name" value="Aamy"/>
    <property type="match status" value="1"/>
</dbReference>
<comment type="caution">
    <text evidence="5">The sequence shown here is derived from an EMBL/GenBank/DDBJ whole genome shotgun (WGS) entry which is preliminary data.</text>
</comment>
<dbReference type="EMBL" id="BAABLO010000001">
    <property type="protein sequence ID" value="GAA4708403.1"/>
    <property type="molecule type" value="Genomic_DNA"/>
</dbReference>
<dbReference type="CDD" id="cd02860">
    <property type="entry name" value="E_set_Pullulanase"/>
    <property type="match status" value="1"/>
</dbReference>
<sequence>MARRSLVAALSGAALVVSGLLVPLGALPAHAAQRTVTLVGTMQSELGCGKDWDETCTSTDLAPVEGTTTYAKTVTVPAGTYAYKVAIDHSWAESYGAGGAKGGADLPLVLQGPAKLEFTYDDVSHQIGVRPVRLSGPATRADQAYATDSLRQPLTKERYYFVMADRFANGDKSNDLGGLTGDRLKTGYDPTDKGFYHGGDLKGIQGKLDYIKGLGTTAIWLTPSFKNKPVQGTPGTESAGYHGYWITDFTQVDPHLGTNADLKALIAAAHAKGMKVFFDIITNHTADVIDYKEKQYTYRDKTAFPYKDADGTVFDDKQYAGKPGFPAMDPNTSFPYTPVFTNPGDATAKVPAWLNDPTNYHNRGDSTFAGESAEYGDFVGLDDLFTEKLNVQQGMEDIYKSWVDFGVDGFRIDTVKHVNMEFWQSFSPAMLEQARKDGNDDFFMFGEVYDARPSYMSQFTTTGKLPATLDFGFQAQATSWAQGKAGTDLRDLYADDDYYTDTDSNAYELPTFLGNHDMGRVGFLLQGKDPVGPALMSRVKLADSLMYLTRGQPITYYGDEQGFVGYGGDKDARQDMFATKVEDRTKPDGSVDRGYTTQPVLGGTAGSMDRYSTSAPLYQHIKALAAVRAANPALADGAQVHRYASSNAGIYAFSRIDQGRRVEYVVAANNATTTSSASFATYGHNQTFTPVYGAAAPVRSGKDGRVTVSVPAQSVSVWKATSPMDTPKSAPPVYLTSPGAGDVVGGRAEIGAAIPDNTFAQVSFLYRPVGTTAWKRLGTDDNAPYRVFHDVTGLAKGTLLEYRAVAKDSAGHLSASSSYGIVGDPKVSGGGDGGGVGPVTQPANVSVPGDHNSEMGCGGDWDPACPEAQLTLDPKDQVWKGTYTLPVAPHAYKAAIDKKWDENYGAGGRPNGDNISYTVPASGQVSFYYDHATHWVTSDAQGDIITAPGSFQTELGCPADWSPDCMKPWLQDPDGDGTYTWSSDQLPAGTYEFKVAHRLGWAENYGAGGAPGGANISVTVPADGMVTTISYDLATHETTTKVAKAGSAPDLTKQRAIWVSRDTVAWPAAMVPDGADPALLKWRLAWSRTGGLAVDAEAITGGSSAGLRYDPKGLPASVVAAHPELKGYLALRLDRTTTAQVPDILQGQVAVGMYDSLNRLLDASGVQVAYVLDDVYSAAATKRAYGVSFAGTKPSFRLWAPTAQKVDVLTWAPGSAADAPTSAATRTAMVRSSDGSWSATAGARNARYLYEVTVWVPTTGKVETTQVTDPYSVALTLNSTRSVAVDLKDAAYRPSLWSTTRSPALKQDVDSTIYELHVRDFSVNDPTVSAENRGSYLAFAENGDGTKHLKALAAAGLNTVHLLPTFDIASIEEDPAKQAKPACDLKSYAPDSDQQQACIEPTRAGDAFNWGYDPWHWMAPEGSYASTPAKADGGARVAEFRTMVGALHRDGLRVVLDQVFNHTPTSGQASTSVLDKVVPGYYQRLNATGAVETSTCCQNVATEHVMAQKAMVDAVVLWARDYKVDGFRFDLMGHHSRANMLAVRSALDALTPAKDGVDGKKIYLYGEGWNFGEVADNARFVQATQGQLGGTGIGTFSDRLRDAVRGGGPFDDDPRTQGFGSGEATDPNGDATANPSAATRLKHDTDLVQLGMAGNLRTFSMRLNENGQVAQGKDVDYNGAPAGYADQPDEVISYVDAHDNETLFDSLAFKLPQATSMADRVRMNSISLATTALAQTPSFWHAGADLLRSKSLDRNSYDSGDWFNTLDWTGADNGFGHGLPLKGDNEAKWPYMKPLLADPALKPTASDVQSASAQAQELLELRFSTPLFRLGSAAAINTKVSYPASGTPDAKAGVIAMRIDDTVGADVDPALKGLVVVINASPEAVTQKVPGLAGAALSLSPVQASGADAVVKASAWDSASGSATVPARSVAVFVQR</sequence>
<evidence type="ECO:0000259" key="4">
    <source>
        <dbReference type="SMART" id="SM00642"/>
    </source>
</evidence>
<accession>A0ABP8XHV3</accession>
<dbReference type="InterPro" id="IPR006047">
    <property type="entry name" value="GH13_cat_dom"/>
</dbReference>
<evidence type="ECO:0000256" key="2">
    <source>
        <dbReference type="SAM" id="MobiDB-lite"/>
    </source>
</evidence>
<dbReference type="Gene3D" id="2.60.40.1180">
    <property type="entry name" value="Golgi alpha-mannosidase II"/>
    <property type="match status" value="2"/>
</dbReference>
<organism evidence="5 6">
    <name type="scientific">Pedococcus ginsenosidimutans</name>
    <dbReference type="NCBI Taxonomy" id="490570"/>
    <lineage>
        <taxon>Bacteria</taxon>
        <taxon>Bacillati</taxon>
        <taxon>Actinomycetota</taxon>
        <taxon>Actinomycetes</taxon>
        <taxon>Micrococcales</taxon>
        <taxon>Intrasporangiaceae</taxon>
        <taxon>Pedococcus</taxon>
    </lineage>
</organism>
<reference evidence="6" key="1">
    <citation type="journal article" date="2019" name="Int. J. Syst. Evol. Microbiol.">
        <title>The Global Catalogue of Microorganisms (GCM) 10K type strain sequencing project: providing services to taxonomists for standard genome sequencing and annotation.</title>
        <authorList>
            <consortium name="The Broad Institute Genomics Platform"/>
            <consortium name="The Broad Institute Genome Sequencing Center for Infectious Disease"/>
            <person name="Wu L."/>
            <person name="Ma J."/>
        </authorList>
    </citation>
    <scope>NUCLEOTIDE SEQUENCE [LARGE SCALE GENOMIC DNA]</scope>
    <source>
        <strain evidence="6">JCM 18961</strain>
    </source>
</reference>
<feature type="chain" id="PRO_5045516743" description="Glycosyl hydrolase family 13 catalytic domain-containing protein" evidence="3">
    <location>
        <begin position="32"/>
        <end position="1936"/>
    </location>
</feature>
<feature type="domain" description="Glycosyl hydrolase family 13 catalytic" evidence="4">
    <location>
        <begin position="161"/>
        <end position="628"/>
    </location>
</feature>
<dbReference type="Proteomes" id="UP001500556">
    <property type="component" value="Unassembled WGS sequence"/>
</dbReference>
<dbReference type="Gene3D" id="3.20.20.80">
    <property type="entry name" value="Glycosidases"/>
    <property type="match status" value="3"/>
</dbReference>
<dbReference type="CDD" id="cd11341">
    <property type="entry name" value="AmyAc_Pullulanase_LD-like"/>
    <property type="match status" value="1"/>
</dbReference>
<evidence type="ECO:0000313" key="6">
    <source>
        <dbReference type="Proteomes" id="UP001500556"/>
    </source>
</evidence>
<dbReference type="InterPro" id="IPR054409">
    <property type="entry name" value="X25_BaPul-like"/>
</dbReference>
<dbReference type="InterPro" id="IPR004193">
    <property type="entry name" value="Glyco_hydro_13_N"/>
</dbReference>
<dbReference type="Pfam" id="PF00128">
    <property type="entry name" value="Alpha-amylase"/>
    <property type="match status" value="1"/>
</dbReference>